<evidence type="ECO:0000256" key="2">
    <source>
        <dbReference type="SAM" id="Phobius"/>
    </source>
</evidence>
<evidence type="ECO:0000256" key="1">
    <source>
        <dbReference type="SAM" id="MobiDB-lite"/>
    </source>
</evidence>
<keyword evidence="2" id="KW-0472">Membrane</keyword>
<reference evidence="3" key="1">
    <citation type="submission" date="2019-04" db="EMBL/GenBank/DDBJ databases">
        <title>Sequencing of skin fungus with MAO and IRED activity.</title>
        <authorList>
            <person name="Marsaioli A.J."/>
            <person name="Bonatto J.M.C."/>
            <person name="Reis Junior O."/>
        </authorList>
    </citation>
    <scope>NUCLEOTIDE SEQUENCE</scope>
    <source>
        <strain evidence="3">30M1</strain>
    </source>
</reference>
<accession>A0A9P4TNA9</accession>
<keyword evidence="2" id="KW-1133">Transmembrane helix</keyword>
<dbReference type="Proteomes" id="UP000801428">
    <property type="component" value="Unassembled WGS sequence"/>
</dbReference>
<protein>
    <submittedName>
        <fullName evidence="3">Uncharacterized protein</fullName>
    </submittedName>
</protein>
<evidence type="ECO:0000313" key="3">
    <source>
        <dbReference type="EMBL" id="KAF3009694.1"/>
    </source>
</evidence>
<keyword evidence="2" id="KW-0812">Transmembrane</keyword>
<gene>
    <name evidence="3" type="ORF">E8E13_008623</name>
</gene>
<feature type="region of interest" description="Disordered" evidence="1">
    <location>
        <begin position="267"/>
        <end position="307"/>
    </location>
</feature>
<feature type="transmembrane region" description="Helical" evidence="2">
    <location>
        <begin position="20"/>
        <end position="46"/>
    </location>
</feature>
<dbReference type="AlphaFoldDB" id="A0A9P4TNA9"/>
<proteinExistence type="predicted"/>
<feature type="transmembrane region" description="Helical" evidence="2">
    <location>
        <begin position="217"/>
        <end position="240"/>
    </location>
</feature>
<keyword evidence="4" id="KW-1185">Reference proteome</keyword>
<sequence>MLDFLRFDCEFDYTKGNSPNYGLTVACTAIICYATVFLEIVVHCNLDGSCSAIRKKAAHTATTASLRTNPDRTAIPTIVIEQPQLRAQPSLDATDIPTIEQELQPTKNKTLPDCCCVPSPSPRVRANRLVIAILFYAVILGAFIYRVHSFADPYVRPACRRYVQKSDIPGPNWWVVGLFNVLPFVVATFSLIRTVVDCWLVRYGRGLNYSGDLDWTTWLPCMPFSLLFLGVKAALMWPIALSMGQPSGNVEGRYWRLAAMEGDVEMQSEETRRLVDEHDEGESDYKRSYDGPPTYDVAVNDEDGARK</sequence>
<dbReference type="OrthoDB" id="3800531at2759"/>
<organism evidence="3 4">
    <name type="scientific">Curvularia kusanoi</name>
    <name type="common">Cochliobolus kusanoi</name>
    <dbReference type="NCBI Taxonomy" id="90978"/>
    <lineage>
        <taxon>Eukaryota</taxon>
        <taxon>Fungi</taxon>
        <taxon>Dikarya</taxon>
        <taxon>Ascomycota</taxon>
        <taxon>Pezizomycotina</taxon>
        <taxon>Dothideomycetes</taxon>
        <taxon>Pleosporomycetidae</taxon>
        <taxon>Pleosporales</taxon>
        <taxon>Pleosporineae</taxon>
        <taxon>Pleosporaceae</taxon>
        <taxon>Curvularia</taxon>
    </lineage>
</organism>
<dbReference type="EMBL" id="SWKU01000002">
    <property type="protein sequence ID" value="KAF3009694.1"/>
    <property type="molecule type" value="Genomic_DNA"/>
</dbReference>
<feature type="transmembrane region" description="Helical" evidence="2">
    <location>
        <begin position="129"/>
        <end position="147"/>
    </location>
</feature>
<dbReference type="PROSITE" id="PS51257">
    <property type="entry name" value="PROKAR_LIPOPROTEIN"/>
    <property type="match status" value="1"/>
</dbReference>
<feature type="transmembrane region" description="Helical" evidence="2">
    <location>
        <begin position="173"/>
        <end position="196"/>
    </location>
</feature>
<comment type="caution">
    <text evidence="3">The sequence shown here is derived from an EMBL/GenBank/DDBJ whole genome shotgun (WGS) entry which is preliminary data.</text>
</comment>
<evidence type="ECO:0000313" key="4">
    <source>
        <dbReference type="Proteomes" id="UP000801428"/>
    </source>
</evidence>
<name>A0A9P4TNA9_CURKU</name>